<dbReference type="Pfam" id="PF01391">
    <property type="entry name" value="Collagen"/>
    <property type="match status" value="1"/>
</dbReference>
<dbReference type="Proteomes" id="UP001296104">
    <property type="component" value="Unassembled WGS sequence"/>
</dbReference>
<keyword evidence="2 7" id="KW-0812">Transmembrane</keyword>
<comment type="subcellular location">
    <subcellularLocation>
        <location evidence="1">Membrane</location>
    </subcellularLocation>
</comment>
<evidence type="ECO:0000256" key="7">
    <source>
        <dbReference type="SAM" id="Phobius"/>
    </source>
</evidence>
<feature type="region of interest" description="Disordered" evidence="6">
    <location>
        <begin position="547"/>
        <end position="592"/>
    </location>
</feature>
<keyword evidence="4 7" id="KW-0472">Membrane</keyword>
<name>A0AAI8YXC1_9PEZI</name>
<evidence type="ECO:0000256" key="6">
    <source>
        <dbReference type="SAM" id="MobiDB-lite"/>
    </source>
</evidence>
<proteinExistence type="predicted"/>
<feature type="compositionally biased region" description="Polar residues" evidence="6">
    <location>
        <begin position="699"/>
        <end position="717"/>
    </location>
</feature>
<dbReference type="InterPro" id="IPR000626">
    <property type="entry name" value="Ubiquitin-like_dom"/>
</dbReference>
<feature type="compositionally biased region" description="Low complexity" evidence="6">
    <location>
        <begin position="370"/>
        <end position="382"/>
    </location>
</feature>
<gene>
    <name evidence="9" type="ORF">LECACI_7A003719</name>
</gene>
<feature type="region of interest" description="Disordered" evidence="6">
    <location>
        <begin position="325"/>
        <end position="385"/>
    </location>
</feature>
<comment type="caution">
    <text evidence="9">The sequence shown here is derived from an EMBL/GenBank/DDBJ whole genome shotgun (WGS) entry which is preliminary data.</text>
</comment>
<feature type="transmembrane region" description="Helical" evidence="7">
    <location>
        <begin position="486"/>
        <end position="506"/>
    </location>
</feature>
<evidence type="ECO:0000256" key="2">
    <source>
        <dbReference type="ARBA" id="ARBA00022692"/>
    </source>
</evidence>
<dbReference type="SUPFAM" id="SSF54236">
    <property type="entry name" value="Ubiquitin-like"/>
    <property type="match status" value="1"/>
</dbReference>
<evidence type="ECO:0000256" key="3">
    <source>
        <dbReference type="ARBA" id="ARBA00022989"/>
    </source>
</evidence>
<accession>A0AAI8YXC1</accession>
<reference evidence="9" key="1">
    <citation type="submission" date="2023-11" db="EMBL/GenBank/DDBJ databases">
        <authorList>
            <person name="Alioto T."/>
            <person name="Alioto T."/>
            <person name="Gomez Garrido J."/>
        </authorList>
    </citation>
    <scope>NUCLEOTIDE SEQUENCE</scope>
</reference>
<feature type="region of interest" description="Disordered" evidence="6">
    <location>
        <begin position="457"/>
        <end position="476"/>
    </location>
</feature>
<feature type="compositionally biased region" description="Polar residues" evidence="6">
    <location>
        <begin position="338"/>
        <end position="369"/>
    </location>
</feature>
<dbReference type="GO" id="GO:0030968">
    <property type="term" value="P:endoplasmic reticulum unfolded protein response"/>
    <property type="evidence" value="ECO:0007669"/>
    <property type="project" value="TreeGrafter"/>
</dbReference>
<feature type="compositionally biased region" description="Gly residues" evidence="6">
    <location>
        <begin position="576"/>
        <end position="586"/>
    </location>
</feature>
<evidence type="ECO:0000256" key="4">
    <source>
        <dbReference type="ARBA" id="ARBA00023136"/>
    </source>
</evidence>
<feature type="region of interest" description="Disordered" evidence="6">
    <location>
        <begin position="417"/>
        <end position="445"/>
    </location>
</feature>
<evidence type="ECO:0000313" key="9">
    <source>
        <dbReference type="EMBL" id="CAK3978186.1"/>
    </source>
</evidence>
<evidence type="ECO:0000313" key="10">
    <source>
        <dbReference type="Proteomes" id="UP001296104"/>
    </source>
</evidence>
<feature type="compositionally biased region" description="Pro residues" evidence="6">
    <location>
        <begin position="134"/>
        <end position="147"/>
    </location>
</feature>
<keyword evidence="5" id="KW-0175">Coiled coil</keyword>
<evidence type="ECO:0000256" key="5">
    <source>
        <dbReference type="SAM" id="Coils"/>
    </source>
</evidence>
<dbReference type="PROSITE" id="PS50053">
    <property type="entry name" value="UBIQUITIN_2"/>
    <property type="match status" value="1"/>
</dbReference>
<dbReference type="PANTHER" id="PTHR12943:SF27">
    <property type="entry name" value="HOMOCYSTEINE-INDUCED ENDOPLASMIC RETICULUM PROTEIN, ISOFORM A"/>
    <property type="match status" value="1"/>
</dbReference>
<dbReference type="PANTHER" id="PTHR12943">
    <property type="entry name" value="HOMOCYSTEINE-RESPONSIVE ENDOPLASMIC RETICULUM-RESIDENT UNIQUITIN-LIKE DOMAIN HERPUD PROTEIN FAMILY MEMBER"/>
    <property type="match status" value="1"/>
</dbReference>
<protein>
    <recommendedName>
        <fullName evidence="8">Ubiquitin-like domain-containing protein</fullName>
    </recommendedName>
</protein>
<feature type="compositionally biased region" description="Low complexity" evidence="6">
    <location>
        <begin position="152"/>
        <end position="174"/>
    </location>
</feature>
<evidence type="ECO:0000259" key="8">
    <source>
        <dbReference type="PROSITE" id="PS50053"/>
    </source>
</evidence>
<keyword evidence="3 7" id="KW-1133">Transmembrane helix</keyword>
<dbReference type="InterPro" id="IPR029071">
    <property type="entry name" value="Ubiquitin-like_domsf"/>
</dbReference>
<dbReference type="AlphaFoldDB" id="A0AAI8YXC1"/>
<feature type="region of interest" description="Disordered" evidence="6">
    <location>
        <begin position="115"/>
        <end position="183"/>
    </location>
</feature>
<dbReference type="GO" id="GO:0016020">
    <property type="term" value="C:membrane"/>
    <property type="evidence" value="ECO:0007669"/>
    <property type="project" value="UniProtKB-SubCell"/>
</dbReference>
<feature type="region of interest" description="Disordered" evidence="6">
    <location>
        <begin position="651"/>
        <end position="725"/>
    </location>
</feature>
<feature type="domain" description="Ubiquitin-like" evidence="8">
    <location>
        <begin position="11"/>
        <end position="79"/>
    </location>
</feature>
<evidence type="ECO:0000256" key="1">
    <source>
        <dbReference type="ARBA" id="ARBA00004370"/>
    </source>
</evidence>
<dbReference type="Gene3D" id="3.10.20.90">
    <property type="entry name" value="Phosphatidylinositol 3-kinase Catalytic Subunit, Chain A, domain 1"/>
    <property type="match status" value="1"/>
</dbReference>
<feature type="compositionally biased region" description="Low complexity" evidence="6">
    <location>
        <begin position="552"/>
        <end position="575"/>
    </location>
</feature>
<dbReference type="InterPro" id="IPR008160">
    <property type="entry name" value="Collagen"/>
</dbReference>
<dbReference type="InterPro" id="IPR039751">
    <property type="entry name" value="HERPUD1/2"/>
</dbReference>
<sequence>MAPAPEPPASITLRIKVPPGHIPGGADEFTLGTDIPVVWRIGQIRERIEEAIPSSPTPERQRLLYGGRALVDNEQTLADALNIRRDPSQDEYVIHLLVKGEGTNTIPIPHMRGMNTSSRSASPAHAGIGTGVPPAAPVPAPAEPNMPPNLHQQVPQNMQPQPGNNQQRPPNQGGFHVQGIGPNGERITIHQQTMNIPHAGPHMHPGAQFMPGVQGMHGLPGMHGMPGMPGIPGIPGIPGLTGIPGIPGIPGLPGIPPFGFGLPPGVQHPNTMRPPGTSALDQARENIVEMRRMLDELRSSEAASEAQRGEITRLEERTQALSDYIDPLRLGTQHRARSQSPRTAGVSNGFAATTSHNTTAPSTNVSTNWQQRAQQMRQAQQQSNTSSTDVTCYLLSSPMGPQAILHSPEFGIFTGTQQHQAGTTSTGLRSRPTSTAQSHPTTPAAGNQIQANQAVALPQGQGDNGPQAQVQLPGAQQDPLGPLAPILGHLWLLLRILIFSYFLLGANMGWRRPLALLAIGLGFWMIRAGLLGDGGAVRRWWDGIVNDGQRPAQQRGEGQDQAQQEQRQGQQPPLGQGQGQAQGGIRPGQMPTPEQFAQRLLNQDARARDQARNERYQWIRDRVRPVERAVALLVASLWPGVGEAYVRAREQEERRRAEEEVAARRQEEEERQRQEEEKKQQRESNEEGDESQKKIQGTDAVTGSTPTGNIEQKSSWAQAGEPGPS</sequence>
<feature type="transmembrane region" description="Helical" evidence="7">
    <location>
        <begin position="513"/>
        <end position="532"/>
    </location>
</feature>
<organism evidence="9 10">
    <name type="scientific">Lecanosticta acicola</name>
    <dbReference type="NCBI Taxonomy" id="111012"/>
    <lineage>
        <taxon>Eukaryota</taxon>
        <taxon>Fungi</taxon>
        <taxon>Dikarya</taxon>
        <taxon>Ascomycota</taxon>
        <taxon>Pezizomycotina</taxon>
        <taxon>Dothideomycetes</taxon>
        <taxon>Dothideomycetidae</taxon>
        <taxon>Mycosphaerellales</taxon>
        <taxon>Mycosphaerellaceae</taxon>
        <taxon>Lecanosticta</taxon>
    </lineage>
</organism>
<feature type="compositionally biased region" description="Basic and acidic residues" evidence="6">
    <location>
        <begin position="651"/>
        <end position="693"/>
    </location>
</feature>
<dbReference type="EMBL" id="CAVMBE010000018">
    <property type="protein sequence ID" value="CAK3978186.1"/>
    <property type="molecule type" value="Genomic_DNA"/>
</dbReference>
<keyword evidence="10" id="KW-1185">Reference proteome</keyword>
<feature type="coiled-coil region" evidence="5">
    <location>
        <begin position="280"/>
        <end position="317"/>
    </location>
</feature>